<evidence type="ECO:0000259" key="1">
    <source>
        <dbReference type="SMART" id="SM00860"/>
    </source>
</evidence>
<dbReference type="AlphaFoldDB" id="D3FRA3"/>
<dbReference type="Proteomes" id="UP000001544">
    <property type="component" value="Chromosome"/>
</dbReference>
<reference evidence="2 3" key="1">
    <citation type="journal article" date="2011" name="Environ. Microbiol.">
        <title>Genome of alkaliphilic Bacillus pseudofirmus OF4 reveals adaptations that support the ability to grow in an external pH range from 7.5 to 11.4.</title>
        <authorList>
            <person name="Janto B."/>
            <person name="Ahmed A."/>
            <person name="Ito M."/>
            <person name="Liu J."/>
            <person name="Hicks D.B."/>
            <person name="Pagni S."/>
            <person name="Fackelmayer O.J."/>
            <person name="Smith T.A."/>
            <person name="Earl J."/>
            <person name="Elbourne L.D."/>
            <person name="Hassan K."/>
            <person name="Paulsen I.T."/>
            <person name="Kolsto A.B."/>
            <person name="Tourasse N.J."/>
            <person name="Ehrlich G.D."/>
            <person name="Boissy R."/>
            <person name="Ivey D.M."/>
            <person name="Li G."/>
            <person name="Xue Y."/>
            <person name="Ma Y."/>
            <person name="Hu F.Z."/>
            <person name="Krulwich T.A."/>
        </authorList>
    </citation>
    <scope>NUCLEOTIDE SEQUENCE [LARGE SCALE GENOMIC DNA]</scope>
    <source>
        <strain evidence="3">ATCC BAA-2126 / JCM 17055 / OF4</strain>
    </source>
</reference>
<dbReference type="InterPro" id="IPR018958">
    <property type="entry name" value="Knr4/Smi1-like_dom"/>
</dbReference>
<dbReference type="Pfam" id="PF14567">
    <property type="entry name" value="SUKH_5"/>
    <property type="match status" value="1"/>
</dbReference>
<sequence length="154" mass="17126">MDSYKVARQSILKEKDLADFTGGASLELIRAAEDKIGLKFTGAYLDYLKTFGAGNFGAQEIYGILNDEFENSSVPDAIWFTLTERRESNLPANLLVIYDTGSDELFCLDFNQLDSIGEPKVVSFIPGVALDSQTYETTAENFGEFLLKLINEEI</sequence>
<dbReference type="InterPro" id="IPR037883">
    <property type="entry name" value="Knr4/Smi1-like_sf"/>
</dbReference>
<proteinExistence type="predicted"/>
<dbReference type="KEGG" id="bpf:BpOF4_17265"/>
<dbReference type="EMBL" id="CP001878">
    <property type="protein sequence ID" value="ADC51494.1"/>
    <property type="molecule type" value="Genomic_DNA"/>
</dbReference>
<evidence type="ECO:0000313" key="2">
    <source>
        <dbReference type="EMBL" id="ADC51494.1"/>
    </source>
</evidence>
<dbReference type="eggNOG" id="ENOG502ZBUK">
    <property type="taxonomic scope" value="Bacteria"/>
</dbReference>
<accession>D3FRA3</accession>
<feature type="domain" description="Knr4/Smi1-like" evidence="1">
    <location>
        <begin position="23"/>
        <end position="148"/>
    </location>
</feature>
<dbReference type="SMART" id="SM00860">
    <property type="entry name" value="SMI1_KNR4"/>
    <property type="match status" value="1"/>
</dbReference>
<dbReference type="RefSeq" id="WP_012958856.1">
    <property type="nucleotide sequence ID" value="NC_013791.2"/>
</dbReference>
<dbReference type="SUPFAM" id="SSF160631">
    <property type="entry name" value="SMI1/KNR4-like"/>
    <property type="match status" value="1"/>
</dbReference>
<gene>
    <name evidence="2" type="ordered locus">BpOF4_17265</name>
</gene>
<evidence type="ECO:0000313" key="3">
    <source>
        <dbReference type="Proteomes" id="UP000001544"/>
    </source>
</evidence>
<name>D3FRA3_ALKPO</name>
<dbReference type="Gene3D" id="3.40.1580.10">
    <property type="entry name" value="SMI1/KNR4-like"/>
    <property type="match status" value="1"/>
</dbReference>
<organism evidence="2 3">
    <name type="scientific">Alkalihalophilus pseudofirmus (strain ATCC BAA-2126 / JCM 17055 / OF4)</name>
    <name type="common">Bacillus pseudofirmus</name>
    <dbReference type="NCBI Taxonomy" id="398511"/>
    <lineage>
        <taxon>Bacteria</taxon>
        <taxon>Bacillati</taxon>
        <taxon>Bacillota</taxon>
        <taxon>Bacilli</taxon>
        <taxon>Bacillales</taxon>
        <taxon>Bacillaceae</taxon>
        <taxon>Alkalihalophilus</taxon>
    </lineage>
</organism>
<dbReference type="HOGENOM" id="CLU_139788_1_0_9"/>
<protein>
    <recommendedName>
        <fullName evidence="1">Knr4/Smi1-like domain-containing protein</fullName>
    </recommendedName>
</protein>
<keyword evidence="3" id="KW-1185">Reference proteome</keyword>
<dbReference type="STRING" id="398511.BpOF4_17265"/>